<evidence type="ECO:0000259" key="3">
    <source>
        <dbReference type="Pfam" id="PF16640"/>
    </source>
</evidence>
<gene>
    <name evidence="5" type="ORF">ACK2TP_08075</name>
</gene>
<keyword evidence="1" id="KW-0677">Repeat</keyword>
<evidence type="ECO:0000256" key="1">
    <source>
        <dbReference type="ARBA" id="ARBA00022737"/>
    </source>
</evidence>
<feature type="domain" description="Bacterial Ig-like" evidence="3">
    <location>
        <begin position="1433"/>
        <end position="1519"/>
    </location>
</feature>
<dbReference type="InterPro" id="IPR013783">
    <property type="entry name" value="Ig-like_fold"/>
</dbReference>
<name>A0ABW9KJJ3_9BACT</name>
<evidence type="ECO:0000313" key="5">
    <source>
        <dbReference type="EMBL" id="MFN2975718.1"/>
    </source>
</evidence>
<dbReference type="Pfam" id="PF25021">
    <property type="entry name" value="TEN_NHL"/>
    <property type="match status" value="2"/>
</dbReference>
<dbReference type="PROSITE" id="PS51125">
    <property type="entry name" value="NHL"/>
    <property type="match status" value="1"/>
</dbReference>
<dbReference type="InterPro" id="IPR011042">
    <property type="entry name" value="6-blade_b-propeller_TolB-like"/>
</dbReference>
<feature type="domain" description="Bacterial Ig-like" evidence="3">
    <location>
        <begin position="764"/>
        <end position="851"/>
    </location>
</feature>
<feature type="domain" description="Bacterial Ig-like" evidence="3">
    <location>
        <begin position="1338"/>
        <end position="1423"/>
    </location>
</feature>
<feature type="domain" description="Bacterial Ig-like" evidence="3">
    <location>
        <begin position="571"/>
        <end position="657"/>
    </location>
</feature>
<sequence>MGTTRAPFPVQVMLAQGGTVATTAVVTGGATGLDFTLSANSSAGYCSATTYSPGQTCLVDVVFAPRYPGIRMGAVVLRDGNNQVIGTAQVSAVATGALPVLFPGLTSTVAGNENFLYQSPGVSDGIPAVTAPIQLPKGVAIDALGNLYISDYLNYRIRKVTANAAGTLDASSIITTVAGNGNPGFTGDGGPATSASIASPTGLAIDGAGNLYFADTNNDVIRKIDTAGTITTVVGQARSAGYTGDGGSPTMATLDHPEGVAIDLQGNLLIADTHNNVIRIVTLEAASPTISTLQTSQLNLPSQIAVRPDGSLLVSNTGSNQILSVQSGATATVIAGSGVRGYAGDGGAATAAQLNQPVGVAIDPAGNIYIADQGNNRLRVVSSTNQQISTAAGTGSESFAGDCSTDQTPAPNLCGPQTNASFNGPWSVQFSPGGDLYLSDPFHNRIRRFSGSNVLARYATIRNLKISPPQTITVRNVGNAQLSLTAPTCTDTKIDGAPPVCAYPASAPATLAPNDGLSIPVDYTPNVPGPFPYSGTGSMQINVASATPVLSPPVINAQAQVLDVNPTTTTLTSASNPGLVNTPIHFVATVSNNNAGAFSGNVTFTVDNATICSSVALNGVTAACDITFTSLGHHSVVATYSGDAQDADSTSAPVDQVIKLSLDSHSAVVPSPNPQVVTNAVQFTFTAVAPNGSPAPTGTVTFSEGGTDLITVALSSGVATYSTTTLSVGTHTVVASYSGDSTYMPYQSTATETITTASTTTLLSTSATPVYSGQSVTFTAVVNPTITTTLTGTVTFMDGATVLASSVPLNAQNQAAFTTTALSTGSHTIRAVYSGDVNNATSSSVPLSEQVDLIGTSTTLLSSANPLQAGAVLHLSAQVTIAAGMPANGPIAGSVLFRDGTAVLSTVQVDGNGSATLDVSALSVGSHLLTATYSGSAQYAQSSGTLTQTVQQTGTTTVGAAQTPVALAGLPVTLTATVTSTTGTPTGTVTFQDGGTTIGSSPLNAQGRTSYTTSNLPAGTHTITAVYQGDSNYTPSTSNPFSQQINKAAPQLTLSGPASAVNVTTSATYTVGLTTPGATPTGTLTLYDGTNAIGSQPISAAGTFTFATSSLTVGQHSITVSYNGDLNTQSAVSNAALTTVQLAPSTAVLVTSQSPAIVGSSITLTATVTSVTPNVTGSVQIQDGNQILGSVPLANGVAVFNTSTLPFGVHTLSAIYSGDANHATATSTSLRQAVIYQAVLAVTAAPNPAYTGQDVVLAANVAPVNGTVPTGTLTFQDGGVLLGSVHLDASGAAVLHNSTLAVGNHAITILYSGDDNFSSGSAGTSLTVRNSLTQTSLQASANPSTYGAPLTLSAAVTSSGGPATGTVRFLEGTSVVGAATLDGSGNASFQTTTLIPGPHSIVAQYVGDGRAGASTSNPISFLVKQRTTLVISADNNPALTLDRIVLHATLGYNNSFPATGSVTFFEGGTPLGTAQLNASGVATATIAALPTGTHSITASYSGDDSDFAATAATFSQNVTIRSTMTQLSAFASNKDDPQQITYIGIVQSPTLSSVAGPTGTISFYRGTTLVSLAQLDANGVTRITVELQANTSATLTAVYSGDANYASSTSNPSTTNPGPPTQFLLSVSNTNLKLQSSQRQTVTVTVASISGFNDTMNLGCVGLPYAATCTFDKPSMKLAADGSASMNLVIDTGDPLGAGAQAAVHSPELFSRSKAALCGLPLAAMLLCGFRRRSVHKLLLLTLAAAITLGAVGCGGLKINSTPAGSYSFQVTAIGQGTRAQEAVTVTLAVTQ</sequence>
<dbReference type="RefSeq" id="WP_263412768.1">
    <property type="nucleotide sequence ID" value="NZ_BAABBH010000001.1"/>
</dbReference>
<dbReference type="InterPro" id="IPR056822">
    <property type="entry name" value="TEN_NHL"/>
</dbReference>
<feature type="repeat" description="NHL" evidence="2">
    <location>
        <begin position="349"/>
        <end position="384"/>
    </location>
</feature>
<evidence type="ECO:0000313" key="6">
    <source>
        <dbReference type="Proteomes" id="UP001634747"/>
    </source>
</evidence>
<accession>A0ABW9KJJ3</accession>
<feature type="domain" description="Bacterial Ig-like" evidence="3">
    <location>
        <begin position="1150"/>
        <end position="1234"/>
    </location>
</feature>
<dbReference type="Proteomes" id="UP001634747">
    <property type="component" value="Unassembled WGS sequence"/>
</dbReference>
<protein>
    <submittedName>
        <fullName evidence="5">Ig-like domain repeat protein</fullName>
    </submittedName>
</protein>
<dbReference type="EMBL" id="JBJYXY010000001">
    <property type="protein sequence ID" value="MFN2975718.1"/>
    <property type="molecule type" value="Genomic_DNA"/>
</dbReference>
<feature type="domain" description="Bacterial Ig-like" evidence="3">
    <location>
        <begin position="1058"/>
        <end position="1140"/>
    </location>
</feature>
<dbReference type="Gene3D" id="2.120.10.30">
    <property type="entry name" value="TolB, C-terminal domain"/>
    <property type="match status" value="3"/>
</dbReference>
<dbReference type="Pfam" id="PF16640">
    <property type="entry name" value="Big_3_5"/>
    <property type="match status" value="11"/>
</dbReference>
<feature type="domain" description="Bacterial Ig-like" evidence="3">
    <location>
        <begin position="670"/>
        <end position="754"/>
    </location>
</feature>
<feature type="domain" description="Bacterial Ig-like" evidence="3">
    <location>
        <begin position="960"/>
        <end position="1046"/>
    </location>
</feature>
<proteinExistence type="predicted"/>
<feature type="domain" description="Bacterial Ig-like" evidence="3">
    <location>
        <begin position="862"/>
        <end position="951"/>
    </location>
</feature>
<dbReference type="InterPro" id="IPR001258">
    <property type="entry name" value="NHL_repeat"/>
</dbReference>
<dbReference type="Gene3D" id="2.60.40.10">
    <property type="entry name" value="Immunoglobulins"/>
    <property type="match status" value="12"/>
</dbReference>
<feature type="domain" description="Teneurin NHL" evidence="4">
    <location>
        <begin position="145"/>
        <end position="237"/>
    </location>
</feature>
<dbReference type="PANTHER" id="PTHR46388:SF2">
    <property type="entry name" value="NHL REPEAT-CONTAINING PROTEIN 2"/>
    <property type="match status" value="1"/>
</dbReference>
<feature type="domain" description="Bacterial Ig-like" evidence="3">
    <location>
        <begin position="1552"/>
        <end position="1615"/>
    </location>
</feature>
<reference evidence="5 6" key="1">
    <citation type="submission" date="2024-12" db="EMBL/GenBank/DDBJ databases">
        <authorList>
            <person name="Lee Y."/>
        </authorList>
    </citation>
    <scope>NUCLEOTIDE SEQUENCE [LARGE SCALE GENOMIC DNA]</scope>
    <source>
        <strain evidence="5 6">03SUJ4</strain>
    </source>
</reference>
<feature type="domain" description="Teneurin NHL" evidence="4">
    <location>
        <begin position="243"/>
        <end position="450"/>
    </location>
</feature>
<dbReference type="InterPro" id="IPR032109">
    <property type="entry name" value="Big_3_5"/>
</dbReference>
<feature type="domain" description="Bacterial Ig-like" evidence="3">
    <location>
        <begin position="1242"/>
        <end position="1328"/>
    </location>
</feature>
<evidence type="ECO:0000256" key="2">
    <source>
        <dbReference type="PROSITE-ProRule" id="PRU00504"/>
    </source>
</evidence>
<evidence type="ECO:0000259" key="4">
    <source>
        <dbReference type="Pfam" id="PF25021"/>
    </source>
</evidence>
<keyword evidence="6" id="KW-1185">Reference proteome</keyword>
<comment type="caution">
    <text evidence="5">The sequence shown here is derived from an EMBL/GenBank/DDBJ whole genome shotgun (WGS) entry which is preliminary data.</text>
</comment>
<dbReference type="SUPFAM" id="SSF101898">
    <property type="entry name" value="NHL repeat"/>
    <property type="match status" value="1"/>
</dbReference>
<organism evidence="5 6">
    <name type="scientific">Terriglobus aquaticus</name>
    <dbReference type="NCBI Taxonomy" id="940139"/>
    <lineage>
        <taxon>Bacteria</taxon>
        <taxon>Pseudomonadati</taxon>
        <taxon>Acidobacteriota</taxon>
        <taxon>Terriglobia</taxon>
        <taxon>Terriglobales</taxon>
        <taxon>Acidobacteriaceae</taxon>
        <taxon>Terriglobus</taxon>
    </lineage>
</organism>
<dbReference type="PANTHER" id="PTHR46388">
    <property type="entry name" value="NHL REPEAT-CONTAINING PROTEIN 2"/>
    <property type="match status" value="1"/>
</dbReference>